<organism evidence="4">
    <name type="scientific">Microbacterium sp. LWS13-1.2</name>
    <dbReference type="NCBI Taxonomy" id="3135264"/>
    <lineage>
        <taxon>Bacteria</taxon>
        <taxon>Bacillati</taxon>
        <taxon>Actinomycetota</taxon>
        <taxon>Actinomycetes</taxon>
        <taxon>Micrococcales</taxon>
        <taxon>Microbacteriaceae</taxon>
        <taxon>Microbacterium</taxon>
    </lineage>
</organism>
<gene>
    <name evidence="4" type="ORF">MRBLWS13_003293</name>
</gene>
<name>A0AAU6SF80_9MICO</name>
<feature type="transmembrane region" description="Helical" evidence="2">
    <location>
        <begin position="207"/>
        <end position="228"/>
    </location>
</feature>
<evidence type="ECO:0000256" key="1">
    <source>
        <dbReference type="SAM" id="MobiDB-lite"/>
    </source>
</evidence>
<feature type="signal peptide" evidence="3">
    <location>
        <begin position="1"/>
        <end position="15"/>
    </location>
</feature>
<reference evidence="4" key="1">
    <citation type="submission" date="2024-04" db="EMBL/GenBank/DDBJ databases">
        <authorList>
            <person name="Roder T."/>
            <person name="Oberhansli S."/>
            <person name="Kreuzer M."/>
        </authorList>
    </citation>
    <scope>NUCLEOTIDE SEQUENCE</scope>
    <source>
        <strain evidence="4">LWS13-1.2</strain>
    </source>
</reference>
<feature type="region of interest" description="Disordered" evidence="1">
    <location>
        <begin position="138"/>
        <end position="193"/>
    </location>
</feature>
<evidence type="ECO:0000313" key="4">
    <source>
        <dbReference type="EMBL" id="WZO35589.1"/>
    </source>
</evidence>
<feature type="compositionally biased region" description="Pro residues" evidence="1">
    <location>
        <begin position="140"/>
        <end position="154"/>
    </location>
</feature>
<keyword evidence="2" id="KW-0812">Transmembrane</keyword>
<feature type="chain" id="PRO_5043559887" evidence="3">
    <location>
        <begin position="16"/>
        <end position="234"/>
    </location>
</feature>
<keyword evidence="2" id="KW-0472">Membrane</keyword>
<dbReference type="EMBL" id="CP151632">
    <property type="protein sequence ID" value="WZO35589.1"/>
    <property type="molecule type" value="Genomic_DNA"/>
</dbReference>
<feature type="compositionally biased region" description="Low complexity" evidence="1">
    <location>
        <begin position="155"/>
        <end position="193"/>
    </location>
</feature>
<dbReference type="RefSeq" id="WP_349426410.1">
    <property type="nucleotide sequence ID" value="NZ_CP151632.1"/>
</dbReference>
<proteinExistence type="predicted"/>
<keyword evidence="2" id="KW-1133">Transmembrane helix</keyword>
<accession>A0AAU6SF80</accession>
<sequence>MAAAITLGLGGGALAAVHAASADTSAVIGEASVVLDFTTPGEVDISVYTRNLSSVPAWGAATVNGPDGEVYTWGPSRYEPGEVRTYDATVTGHTCDDLHNTSAVAYGYASPDDAETSWTTGLVTYPSPLVTVIGCAVTPTPTPTPTPTATPTPTPTQTATPTPTPTATATPTPTTPVPTASATPVPSTATTPASAAADDDLAATGAAVGWTVAATVAAVAAITGGIVLSRRRRT</sequence>
<evidence type="ECO:0000256" key="3">
    <source>
        <dbReference type="SAM" id="SignalP"/>
    </source>
</evidence>
<keyword evidence="3" id="KW-0732">Signal</keyword>
<dbReference type="AlphaFoldDB" id="A0AAU6SF80"/>
<protein>
    <submittedName>
        <fullName evidence="4">Uncharacterized protein</fullName>
    </submittedName>
</protein>
<evidence type="ECO:0000256" key="2">
    <source>
        <dbReference type="SAM" id="Phobius"/>
    </source>
</evidence>